<reference evidence="2 3" key="1">
    <citation type="submission" date="2024-06" db="EMBL/GenBank/DDBJ databases">
        <title>The Natural Products Discovery Center: Release of the First 8490 Sequenced Strains for Exploring Actinobacteria Biosynthetic Diversity.</title>
        <authorList>
            <person name="Kalkreuter E."/>
            <person name="Kautsar S.A."/>
            <person name="Yang D."/>
            <person name="Bader C.D."/>
            <person name="Teijaro C.N."/>
            <person name="Fluegel L."/>
            <person name="Davis C.M."/>
            <person name="Simpson J.R."/>
            <person name="Lauterbach L."/>
            <person name="Steele A.D."/>
            <person name="Gui C."/>
            <person name="Meng S."/>
            <person name="Li G."/>
            <person name="Viehrig K."/>
            <person name="Ye F."/>
            <person name="Su P."/>
            <person name="Kiefer A.F."/>
            <person name="Nichols A."/>
            <person name="Cepeda A.J."/>
            <person name="Yan W."/>
            <person name="Fan B."/>
            <person name="Jiang Y."/>
            <person name="Adhikari A."/>
            <person name="Zheng C.-J."/>
            <person name="Schuster L."/>
            <person name="Cowan T.M."/>
            <person name="Smanski M.J."/>
            <person name="Chevrette M.G."/>
            <person name="De Carvalho L.P.S."/>
            <person name="Shen B."/>
        </authorList>
    </citation>
    <scope>NUCLEOTIDE SEQUENCE [LARGE SCALE GENOMIC DNA]</scope>
    <source>
        <strain evidence="2 3">NPDC001166</strain>
    </source>
</reference>
<sequence length="140" mass="15439">MSATFGRDGQDPLFATSRRDGRYPLSAAFGRVGHDPRLPVLSQTFDDFLVRAEHDLTCRRHEVKTLRRRARRQRRRETPLSVRAFRATLTAVSISFAVTGSVAILIAVILLITGHTDAALKAFGVSAAAWGAASLRHTVR</sequence>
<evidence type="ECO:0000313" key="2">
    <source>
        <dbReference type="EMBL" id="MER6434506.1"/>
    </source>
</evidence>
<keyword evidence="1" id="KW-1133">Transmembrane helix</keyword>
<evidence type="ECO:0000256" key="1">
    <source>
        <dbReference type="SAM" id="Phobius"/>
    </source>
</evidence>
<evidence type="ECO:0000313" key="3">
    <source>
        <dbReference type="Proteomes" id="UP001470023"/>
    </source>
</evidence>
<accession>A0ABV1UL89</accession>
<organism evidence="2 3">
    <name type="scientific">Streptomyces sp. 900105245</name>
    <dbReference type="NCBI Taxonomy" id="3154379"/>
    <lineage>
        <taxon>Bacteria</taxon>
        <taxon>Bacillati</taxon>
        <taxon>Actinomycetota</taxon>
        <taxon>Actinomycetes</taxon>
        <taxon>Kitasatosporales</taxon>
        <taxon>Streptomycetaceae</taxon>
        <taxon>Streptomyces</taxon>
    </lineage>
</organism>
<protein>
    <submittedName>
        <fullName evidence="2">Uncharacterized protein</fullName>
    </submittedName>
</protein>
<proteinExistence type="predicted"/>
<keyword evidence="1" id="KW-0812">Transmembrane</keyword>
<dbReference type="Proteomes" id="UP001470023">
    <property type="component" value="Unassembled WGS sequence"/>
</dbReference>
<dbReference type="RefSeq" id="WP_352066320.1">
    <property type="nucleotide sequence ID" value="NZ_JBEPAZ010000125.1"/>
</dbReference>
<name>A0ABV1UL89_9ACTN</name>
<feature type="transmembrane region" description="Helical" evidence="1">
    <location>
        <begin position="84"/>
        <end position="112"/>
    </location>
</feature>
<keyword evidence="1" id="KW-0472">Membrane</keyword>
<gene>
    <name evidence="2" type="ORF">ABT272_44000</name>
</gene>
<dbReference type="EMBL" id="JBEPAZ010000125">
    <property type="protein sequence ID" value="MER6434506.1"/>
    <property type="molecule type" value="Genomic_DNA"/>
</dbReference>
<comment type="caution">
    <text evidence="2">The sequence shown here is derived from an EMBL/GenBank/DDBJ whole genome shotgun (WGS) entry which is preliminary data.</text>
</comment>
<keyword evidence="3" id="KW-1185">Reference proteome</keyword>